<dbReference type="EMBL" id="OBDY01000005">
    <property type="protein sequence ID" value="SNY37348.1"/>
    <property type="molecule type" value="Genomic_DNA"/>
</dbReference>
<dbReference type="AlphaFoldDB" id="A0A285HNN0"/>
<organism evidence="1 2">
    <name type="scientific">Paractinoplanes atraurantiacus</name>
    <dbReference type="NCBI Taxonomy" id="1036182"/>
    <lineage>
        <taxon>Bacteria</taxon>
        <taxon>Bacillati</taxon>
        <taxon>Actinomycetota</taxon>
        <taxon>Actinomycetes</taxon>
        <taxon>Micromonosporales</taxon>
        <taxon>Micromonosporaceae</taxon>
        <taxon>Paractinoplanes</taxon>
    </lineage>
</organism>
<dbReference type="Proteomes" id="UP000219612">
    <property type="component" value="Unassembled WGS sequence"/>
</dbReference>
<name>A0A285HNN0_9ACTN</name>
<evidence type="ECO:0000313" key="2">
    <source>
        <dbReference type="Proteomes" id="UP000219612"/>
    </source>
</evidence>
<keyword evidence="2" id="KW-1185">Reference proteome</keyword>
<gene>
    <name evidence="1" type="ORF">SAMN05421748_10583</name>
</gene>
<sequence length="74" mass="8410">MAAGVWFGHVPVLDRCIQQQSVDIIENMKRFGNKRRSRRCIRCELADGVRMLTLSSLLLEVLNNIADLINLVAQ</sequence>
<protein>
    <submittedName>
        <fullName evidence="1">Uncharacterized protein</fullName>
    </submittedName>
</protein>
<reference evidence="2" key="1">
    <citation type="submission" date="2017-09" db="EMBL/GenBank/DDBJ databases">
        <authorList>
            <person name="Varghese N."/>
            <person name="Submissions S."/>
        </authorList>
    </citation>
    <scope>NUCLEOTIDE SEQUENCE [LARGE SCALE GENOMIC DNA]</scope>
    <source>
        <strain evidence="2">CGMCC 4.6857</strain>
    </source>
</reference>
<proteinExistence type="predicted"/>
<accession>A0A285HNN0</accession>
<evidence type="ECO:0000313" key="1">
    <source>
        <dbReference type="EMBL" id="SNY37348.1"/>
    </source>
</evidence>